<dbReference type="EMBL" id="JARKHS020001817">
    <property type="protein sequence ID" value="KAK8787436.1"/>
    <property type="molecule type" value="Genomic_DNA"/>
</dbReference>
<comment type="caution">
    <text evidence="1">The sequence shown here is derived from an EMBL/GenBank/DDBJ whole genome shotgun (WGS) entry which is preliminary data.</text>
</comment>
<dbReference type="Gene3D" id="3.80.10.10">
    <property type="entry name" value="Ribonuclease Inhibitor"/>
    <property type="match status" value="1"/>
</dbReference>
<dbReference type="Proteomes" id="UP001321473">
    <property type="component" value="Unassembled WGS sequence"/>
</dbReference>
<protein>
    <submittedName>
        <fullName evidence="1">Uncharacterized protein</fullName>
    </submittedName>
</protein>
<name>A0AAQ4FK27_AMBAM</name>
<proteinExistence type="predicted"/>
<feature type="non-terminal residue" evidence="1">
    <location>
        <position position="79"/>
    </location>
</feature>
<dbReference type="SUPFAM" id="SSF52058">
    <property type="entry name" value="L domain-like"/>
    <property type="match status" value="1"/>
</dbReference>
<evidence type="ECO:0000313" key="2">
    <source>
        <dbReference type="Proteomes" id="UP001321473"/>
    </source>
</evidence>
<dbReference type="Pfam" id="PF13855">
    <property type="entry name" value="LRR_8"/>
    <property type="match status" value="1"/>
</dbReference>
<organism evidence="1 2">
    <name type="scientific">Amblyomma americanum</name>
    <name type="common">Lone star tick</name>
    <dbReference type="NCBI Taxonomy" id="6943"/>
    <lineage>
        <taxon>Eukaryota</taxon>
        <taxon>Metazoa</taxon>
        <taxon>Ecdysozoa</taxon>
        <taxon>Arthropoda</taxon>
        <taxon>Chelicerata</taxon>
        <taxon>Arachnida</taxon>
        <taxon>Acari</taxon>
        <taxon>Parasitiformes</taxon>
        <taxon>Ixodida</taxon>
        <taxon>Ixodoidea</taxon>
        <taxon>Ixodidae</taxon>
        <taxon>Amblyomminae</taxon>
        <taxon>Amblyomma</taxon>
    </lineage>
</organism>
<dbReference type="AlphaFoldDB" id="A0AAQ4FK27"/>
<sequence>MKSNQMTTLKETFRTTRQIKELKLPSNRITDITGVFKYLKALRKLTLSGNLVSYVPDDNFNENTELLELNFSVNNIQWV</sequence>
<gene>
    <name evidence="1" type="ORF">V5799_022787</name>
</gene>
<accession>A0AAQ4FK27</accession>
<evidence type="ECO:0000313" key="1">
    <source>
        <dbReference type="EMBL" id="KAK8787436.1"/>
    </source>
</evidence>
<reference evidence="1 2" key="1">
    <citation type="journal article" date="2023" name="Arcadia Sci">
        <title>De novo assembly of a long-read Amblyomma americanum tick genome.</title>
        <authorList>
            <person name="Chou S."/>
            <person name="Poskanzer K.E."/>
            <person name="Rollins M."/>
            <person name="Thuy-Boun P.S."/>
        </authorList>
    </citation>
    <scope>NUCLEOTIDE SEQUENCE [LARGE SCALE GENOMIC DNA]</scope>
    <source>
        <strain evidence="1">F_SG_1</strain>
        <tissue evidence="1">Salivary glands</tissue>
    </source>
</reference>
<dbReference type="InterPro" id="IPR001611">
    <property type="entry name" value="Leu-rich_rpt"/>
</dbReference>
<keyword evidence="2" id="KW-1185">Reference proteome</keyword>
<dbReference type="InterPro" id="IPR032675">
    <property type="entry name" value="LRR_dom_sf"/>
</dbReference>